<feature type="signal peptide" evidence="1">
    <location>
        <begin position="1"/>
        <end position="28"/>
    </location>
</feature>
<evidence type="ECO:0000256" key="1">
    <source>
        <dbReference type="SAM" id="SignalP"/>
    </source>
</evidence>
<organism evidence="2 3">
    <name type="scientific">Noviherbaspirillum album</name>
    <dbReference type="NCBI Taxonomy" id="3080276"/>
    <lineage>
        <taxon>Bacteria</taxon>
        <taxon>Pseudomonadati</taxon>
        <taxon>Pseudomonadota</taxon>
        <taxon>Betaproteobacteria</taxon>
        <taxon>Burkholderiales</taxon>
        <taxon>Oxalobacteraceae</taxon>
        <taxon>Noviherbaspirillum</taxon>
    </lineage>
</organism>
<name>A0ABU6JHY6_9BURK</name>
<gene>
    <name evidence="2" type="ORF">RY831_29465</name>
</gene>
<keyword evidence="3" id="KW-1185">Reference proteome</keyword>
<proteinExistence type="predicted"/>
<feature type="chain" id="PRO_5045687042" evidence="1">
    <location>
        <begin position="29"/>
        <end position="218"/>
    </location>
</feature>
<keyword evidence="1" id="KW-0732">Signal</keyword>
<evidence type="ECO:0000313" key="3">
    <source>
        <dbReference type="Proteomes" id="UP001352263"/>
    </source>
</evidence>
<protein>
    <submittedName>
        <fullName evidence="2">Uncharacterized protein</fullName>
    </submittedName>
</protein>
<evidence type="ECO:0000313" key="2">
    <source>
        <dbReference type="EMBL" id="MEC4723290.1"/>
    </source>
</evidence>
<accession>A0ABU6JHY6</accession>
<dbReference type="EMBL" id="JAWIIV010000048">
    <property type="protein sequence ID" value="MEC4723290.1"/>
    <property type="molecule type" value="Genomic_DNA"/>
</dbReference>
<comment type="caution">
    <text evidence="2">The sequence shown here is derived from an EMBL/GenBank/DDBJ whole genome shotgun (WGS) entry which is preliminary data.</text>
</comment>
<sequence length="218" mass="25261">MRIFFKLISKVRRGLVVASLFAVPAVYAEDAKTTFFGFPLGGQWSTERCHNVPLQSCWDKGEIAVHGKVMDRTLYRKDFAIQPDKVPKWVDGTIATKLYMLDDRRILAMEFELPWTTDLDSPELRSKLETAHKMIADRFGKEDKQVQHPAPKNRFVPHHYAALWNQEWGTIRYDTRAPGFYPKAKITVVSKEFNVLMANDQAKQQQTLKETDAKRLKF</sequence>
<dbReference type="RefSeq" id="WP_326509909.1">
    <property type="nucleotide sequence ID" value="NZ_JAWIIV010000048.1"/>
</dbReference>
<reference evidence="2 3" key="1">
    <citation type="submission" date="2023-10" db="EMBL/GenBank/DDBJ databases">
        <title>Noviherbaspirillum sp. CPCC 100848 genome assembly.</title>
        <authorList>
            <person name="Li X.Y."/>
            <person name="Fang X.M."/>
        </authorList>
    </citation>
    <scope>NUCLEOTIDE SEQUENCE [LARGE SCALE GENOMIC DNA]</scope>
    <source>
        <strain evidence="2 3">CPCC 100848</strain>
    </source>
</reference>
<dbReference type="Proteomes" id="UP001352263">
    <property type="component" value="Unassembled WGS sequence"/>
</dbReference>